<dbReference type="InterPro" id="IPR036086">
    <property type="entry name" value="ParB/Sulfiredoxin_sf"/>
</dbReference>
<evidence type="ECO:0000313" key="4">
    <source>
        <dbReference type="Proteomes" id="UP001368270"/>
    </source>
</evidence>
<dbReference type="Gene3D" id="3.90.1530.30">
    <property type="match status" value="1"/>
</dbReference>
<dbReference type="Proteomes" id="UP001368270">
    <property type="component" value="Unassembled WGS sequence"/>
</dbReference>
<organism evidence="3 4">
    <name type="scientific">Cognatishimia coralii</name>
    <dbReference type="NCBI Taxonomy" id="3083254"/>
    <lineage>
        <taxon>Bacteria</taxon>
        <taxon>Pseudomonadati</taxon>
        <taxon>Pseudomonadota</taxon>
        <taxon>Alphaproteobacteria</taxon>
        <taxon>Rhodobacterales</taxon>
        <taxon>Paracoccaceae</taxon>
        <taxon>Cognatishimia</taxon>
    </lineage>
</organism>
<reference evidence="3 4" key="1">
    <citation type="submission" date="2024-03" db="EMBL/GenBank/DDBJ databases">
        <title>Cognatishimia coralii sp. nov., a marine bacterium isolated from coral surrounding seawater.</title>
        <authorList>
            <person name="Liu X."/>
            <person name="Liu S."/>
            <person name="Sun H."/>
            <person name="Zhang Y."/>
        </authorList>
    </citation>
    <scope>NUCLEOTIDE SEQUENCE [LARGE SCALE GENOMIC DNA]</scope>
    <source>
        <strain evidence="3 4">D5M38</strain>
    </source>
</reference>
<evidence type="ECO:0000256" key="1">
    <source>
        <dbReference type="SAM" id="MobiDB-lite"/>
    </source>
</evidence>
<dbReference type="EMBL" id="JBBGAZ010000016">
    <property type="protein sequence ID" value="MEJ5220067.1"/>
    <property type="molecule type" value="Genomic_DNA"/>
</dbReference>
<name>A0ABU8QKV8_9RHOB</name>
<feature type="domain" description="ParB-like N-terminal" evidence="2">
    <location>
        <begin position="77"/>
        <end position="179"/>
    </location>
</feature>
<evidence type="ECO:0000259" key="2">
    <source>
        <dbReference type="SMART" id="SM00470"/>
    </source>
</evidence>
<evidence type="ECO:0000313" key="3">
    <source>
        <dbReference type="EMBL" id="MEJ5220067.1"/>
    </source>
</evidence>
<dbReference type="Pfam" id="PF02195">
    <property type="entry name" value="ParB_N"/>
    <property type="match status" value="1"/>
</dbReference>
<comment type="caution">
    <text evidence="3">The sequence shown here is derived from an EMBL/GenBank/DDBJ whole genome shotgun (WGS) entry which is preliminary data.</text>
</comment>
<dbReference type="RefSeq" id="WP_339404708.1">
    <property type="nucleotide sequence ID" value="NZ_JBBGAZ010000016.1"/>
</dbReference>
<dbReference type="PANTHER" id="PTHR33375">
    <property type="entry name" value="CHROMOSOME-PARTITIONING PROTEIN PARB-RELATED"/>
    <property type="match status" value="1"/>
</dbReference>
<dbReference type="SUPFAM" id="SSF110849">
    <property type="entry name" value="ParB/Sulfiredoxin"/>
    <property type="match status" value="1"/>
</dbReference>
<dbReference type="SMART" id="SM00470">
    <property type="entry name" value="ParB"/>
    <property type="match status" value="1"/>
</dbReference>
<dbReference type="InterPro" id="IPR050336">
    <property type="entry name" value="Chromosome_partition/occlusion"/>
</dbReference>
<keyword evidence="4" id="KW-1185">Reference proteome</keyword>
<dbReference type="PANTHER" id="PTHR33375:SF1">
    <property type="entry name" value="CHROMOSOME-PARTITIONING PROTEIN PARB-RELATED"/>
    <property type="match status" value="1"/>
</dbReference>
<accession>A0ABU8QKV8</accession>
<feature type="region of interest" description="Disordered" evidence="1">
    <location>
        <begin position="299"/>
        <end position="319"/>
    </location>
</feature>
<protein>
    <submittedName>
        <fullName evidence="3">ParB N-terminal domain-containing protein</fullName>
    </submittedName>
</protein>
<proteinExistence type="predicted"/>
<dbReference type="InterPro" id="IPR003115">
    <property type="entry name" value="ParB_N"/>
</dbReference>
<gene>
    <name evidence="3" type="ORF">WG622_17570</name>
</gene>
<sequence length="368" mass="40408">MTRKRRMFEIDMPVEVGVEAPAKPAKKSSGRSPMAAAITENAEALTARKSAAEAIREENDALAHEFVALREAGHVVREIPLEDVHTYMLVRDRIPGEDFELESLVTSIRDLGLSNPIRVFERPDGTGYELVQGFRRLSAYKALSGAKEGQGGYDKIPALILPGEADIAGLYRRMVDENVIRTDLSFAEMAHAAQNYAADPATEVHDLSAAVAALFQSAPYSKRSYIRSFAFLLERLEGVLSYPTEIPRALGVTLAREMKENPEIVGRIKQDLKDWDNRSIKDELDVLRRHAGLGDVDNLADAETPSVKPKEKGRGAKPKTTFHIRSSAGQVKCTAGVGRLEIKVDRDFSSIDRARLEAAIASLVDGLG</sequence>